<evidence type="ECO:0000313" key="3">
    <source>
        <dbReference type="EMBL" id="KAK3739490.1"/>
    </source>
</evidence>
<organism evidence="3 4">
    <name type="scientific">Elysia crispata</name>
    <name type="common">lettuce slug</name>
    <dbReference type="NCBI Taxonomy" id="231223"/>
    <lineage>
        <taxon>Eukaryota</taxon>
        <taxon>Metazoa</taxon>
        <taxon>Spiralia</taxon>
        <taxon>Lophotrochozoa</taxon>
        <taxon>Mollusca</taxon>
        <taxon>Gastropoda</taxon>
        <taxon>Heterobranchia</taxon>
        <taxon>Euthyneura</taxon>
        <taxon>Panpulmonata</taxon>
        <taxon>Sacoglossa</taxon>
        <taxon>Placobranchoidea</taxon>
        <taxon>Plakobranchidae</taxon>
        <taxon>Elysia</taxon>
    </lineage>
</organism>
<dbReference type="Proteomes" id="UP001283361">
    <property type="component" value="Unassembled WGS sequence"/>
</dbReference>
<dbReference type="AlphaFoldDB" id="A0AAE0YB58"/>
<name>A0AAE0YB58_9GAST</name>
<gene>
    <name evidence="3" type="ORF">RRG08_066818</name>
</gene>
<evidence type="ECO:0000256" key="1">
    <source>
        <dbReference type="SAM" id="MobiDB-lite"/>
    </source>
</evidence>
<keyword evidence="2" id="KW-0812">Transmembrane</keyword>
<feature type="transmembrane region" description="Helical" evidence="2">
    <location>
        <begin position="387"/>
        <end position="409"/>
    </location>
</feature>
<dbReference type="InterPro" id="IPR037660">
    <property type="entry name" value="CCDC51"/>
</dbReference>
<dbReference type="PANTHER" id="PTHR28624">
    <property type="entry name" value="COILED-COIL DOMAIN-CONTAINING PROTEIN 51"/>
    <property type="match status" value="1"/>
</dbReference>
<keyword evidence="2" id="KW-0472">Membrane</keyword>
<reference evidence="3" key="1">
    <citation type="journal article" date="2023" name="G3 (Bethesda)">
        <title>A reference genome for the long-term kleptoplast-retaining sea slug Elysia crispata morphotype clarki.</title>
        <authorList>
            <person name="Eastman K.E."/>
            <person name="Pendleton A.L."/>
            <person name="Shaikh M.A."/>
            <person name="Suttiyut T."/>
            <person name="Ogas R."/>
            <person name="Tomko P."/>
            <person name="Gavelis G."/>
            <person name="Widhalm J.R."/>
            <person name="Wisecaver J.H."/>
        </authorList>
    </citation>
    <scope>NUCLEOTIDE SEQUENCE</scope>
    <source>
        <strain evidence="3">ECLA1</strain>
    </source>
</reference>
<proteinExistence type="predicted"/>
<comment type="caution">
    <text evidence="3">The sequence shown here is derived from an EMBL/GenBank/DDBJ whole genome shotgun (WGS) entry which is preliminary data.</text>
</comment>
<protein>
    <submittedName>
        <fullName evidence="3">Uncharacterized protein</fullName>
    </submittedName>
</protein>
<keyword evidence="4" id="KW-1185">Reference proteome</keyword>
<feature type="transmembrane region" description="Helical" evidence="2">
    <location>
        <begin position="222"/>
        <end position="241"/>
    </location>
</feature>
<sequence length="413" mass="45728">MAASVIVNIGRMPKHSSITSGSLAHVLFILPRNVDSCSVAGIHCFHKKYSENQPVNVKWNLNRILSPSPSTTLIQSRRSSSSSETTNQHSLNSMAQERLGHAMQMYEDFVGLTEVKEAQNKVVTAEQKFLQVQEDRRFMQGELLAVQADVRAVAAELEKTSRTDSRYIDLVKREHEALLVEKDMTTKIKALDKAERDFFALLSAALRESHEKERSRAERTKYWSVTGSIIGAIIGIIGSTVNNMRRMKELRAIVTESGQNTAEYKDLVTSTLQSVNDQNSKVENFLNSLCVSQSQGLENVPDADPLRLSSPAVFMNREDLTKSTNAIIGKLENQSNRLSSQLQEILKVAGVSRAQEDIAHVVYAGPEVESLIAKTEENIQNNMKKNVMITSIAVSGFVTLGVGLIAFIFKGSS</sequence>
<evidence type="ECO:0000313" key="4">
    <source>
        <dbReference type="Proteomes" id="UP001283361"/>
    </source>
</evidence>
<feature type="region of interest" description="Disordered" evidence="1">
    <location>
        <begin position="69"/>
        <end position="91"/>
    </location>
</feature>
<evidence type="ECO:0000256" key="2">
    <source>
        <dbReference type="SAM" id="Phobius"/>
    </source>
</evidence>
<dbReference type="PANTHER" id="PTHR28624:SF1">
    <property type="entry name" value="MITOCHONDRIAL POTASSIUM CHANNEL"/>
    <property type="match status" value="1"/>
</dbReference>
<accession>A0AAE0YB58</accession>
<dbReference type="EMBL" id="JAWDGP010006519">
    <property type="protein sequence ID" value="KAK3739490.1"/>
    <property type="molecule type" value="Genomic_DNA"/>
</dbReference>
<keyword evidence="2" id="KW-1133">Transmembrane helix</keyword>